<name>A0ABT8CP98_9FLAO</name>
<sequence length="123" mass="13880">MKKIILSLAVVAISMVSCNDASSDVQDQEVRAEAKKGNSNLSESEAKLRQKILDLTNKEFYVGMEGLSKEEIQKKAVHYLVEDCKSVLLENGFTEEYIKENLKNDEGKIVVEAMNYFNKSNNK</sequence>
<dbReference type="Proteomes" id="UP001242368">
    <property type="component" value="Unassembled WGS sequence"/>
</dbReference>
<gene>
    <name evidence="2" type="ORF">QW060_00290</name>
</gene>
<evidence type="ECO:0000313" key="2">
    <source>
        <dbReference type="EMBL" id="MDN3705576.1"/>
    </source>
</evidence>
<feature type="signal peptide" evidence="1">
    <location>
        <begin position="1"/>
        <end position="23"/>
    </location>
</feature>
<keyword evidence="3" id="KW-1185">Reference proteome</keyword>
<reference evidence="3" key="1">
    <citation type="journal article" date="2019" name="Int. J. Syst. Evol. Microbiol.">
        <title>The Global Catalogue of Microorganisms (GCM) 10K type strain sequencing project: providing services to taxonomists for standard genome sequencing and annotation.</title>
        <authorList>
            <consortium name="The Broad Institute Genomics Platform"/>
            <consortium name="The Broad Institute Genome Sequencing Center for Infectious Disease"/>
            <person name="Wu L."/>
            <person name="Ma J."/>
        </authorList>
    </citation>
    <scope>NUCLEOTIDE SEQUENCE [LARGE SCALE GENOMIC DNA]</scope>
    <source>
        <strain evidence="3">CECT 7184</strain>
    </source>
</reference>
<organism evidence="2 3">
    <name type="scientific">Paenimyroides ceti</name>
    <dbReference type="NCBI Taxonomy" id="395087"/>
    <lineage>
        <taxon>Bacteria</taxon>
        <taxon>Pseudomonadati</taxon>
        <taxon>Bacteroidota</taxon>
        <taxon>Flavobacteriia</taxon>
        <taxon>Flavobacteriales</taxon>
        <taxon>Flavobacteriaceae</taxon>
        <taxon>Paenimyroides</taxon>
    </lineage>
</organism>
<protein>
    <recommendedName>
        <fullName evidence="4">Lipoprotein</fullName>
    </recommendedName>
</protein>
<keyword evidence="1" id="KW-0732">Signal</keyword>
<dbReference type="PROSITE" id="PS51257">
    <property type="entry name" value="PROKAR_LIPOPROTEIN"/>
    <property type="match status" value="1"/>
</dbReference>
<accession>A0ABT8CP98</accession>
<evidence type="ECO:0008006" key="4">
    <source>
        <dbReference type="Google" id="ProtNLM"/>
    </source>
</evidence>
<dbReference type="EMBL" id="JAUFQU010000001">
    <property type="protein sequence ID" value="MDN3705576.1"/>
    <property type="molecule type" value="Genomic_DNA"/>
</dbReference>
<evidence type="ECO:0000313" key="3">
    <source>
        <dbReference type="Proteomes" id="UP001242368"/>
    </source>
</evidence>
<feature type="chain" id="PRO_5045801886" description="Lipoprotein" evidence="1">
    <location>
        <begin position="24"/>
        <end position="123"/>
    </location>
</feature>
<proteinExistence type="predicted"/>
<comment type="caution">
    <text evidence="2">The sequence shown here is derived from an EMBL/GenBank/DDBJ whole genome shotgun (WGS) entry which is preliminary data.</text>
</comment>
<dbReference type="RefSeq" id="WP_290361740.1">
    <property type="nucleotide sequence ID" value="NZ_JAUFQU010000001.1"/>
</dbReference>
<evidence type="ECO:0000256" key="1">
    <source>
        <dbReference type="SAM" id="SignalP"/>
    </source>
</evidence>